<name>A0ABS8VJB0_DATST</name>
<comment type="caution">
    <text evidence="1">The sequence shown here is derived from an EMBL/GenBank/DDBJ whole genome shotgun (WGS) entry which is preliminary data.</text>
</comment>
<reference evidence="1 2" key="1">
    <citation type="journal article" date="2021" name="BMC Genomics">
        <title>Datura genome reveals duplications of psychoactive alkaloid biosynthetic genes and high mutation rate following tissue culture.</title>
        <authorList>
            <person name="Rajewski A."/>
            <person name="Carter-House D."/>
            <person name="Stajich J."/>
            <person name="Litt A."/>
        </authorList>
    </citation>
    <scope>NUCLEOTIDE SEQUENCE [LARGE SCALE GENOMIC DNA]</scope>
    <source>
        <strain evidence="1">AR-01</strain>
    </source>
</reference>
<dbReference type="InterPro" id="IPR002885">
    <property type="entry name" value="PPR_rpt"/>
</dbReference>
<organism evidence="1 2">
    <name type="scientific">Datura stramonium</name>
    <name type="common">Jimsonweed</name>
    <name type="synonym">Common thornapple</name>
    <dbReference type="NCBI Taxonomy" id="4076"/>
    <lineage>
        <taxon>Eukaryota</taxon>
        <taxon>Viridiplantae</taxon>
        <taxon>Streptophyta</taxon>
        <taxon>Embryophyta</taxon>
        <taxon>Tracheophyta</taxon>
        <taxon>Spermatophyta</taxon>
        <taxon>Magnoliopsida</taxon>
        <taxon>eudicotyledons</taxon>
        <taxon>Gunneridae</taxon>
        <taxon>Pentapetalae</taxon>
        <taxon>asterids</taxon>
        <taxon>lamiids</taxon>
        <taxon>Solanales</taxon>
        <taxon>Solanaceae</taxon>
        <taxon>Solanoideae</taxon>
        <taxon>Datureae</taxon>
        <taxon>Datura</taxon>
    </lineage>
</organism>
<keyword evidence="2" id="KW-1185">Reference proteome</keyword>
<dbReference type="NCBIfam" id="TIGR00756">
    <property type="entry name" value="PPR"/>
    <property type="match status" value="1"/>
</dbReference>
<evidence type="ECO:0000313" key="2">
    <source>
        <dbReference type="Proteomes" id="UP000823775"/>
    </source>
</evidence>
<gene>
    <name evidence="1" type="ORF">HAX54_036093</name>
</gene>
<sequence length="177" mass="20056">MARETAPNLVTGDELKCKPRKHGKIDEMLEAGKVREATRFFVIREEKKCSEEGEIEDACRLFHDMIEKGVVPGMPLHILQSQRALSQKDLKVSLEVFNKCAMQDPTLYISWLLAFILSLCKEVVQGKSPLMHQALSNEILASISSSSKPDPIFKLFQVMQENRLGSNNVFGKEMAYR</sequence>
<accession>A0ABS8VJB0</accession>
<evidence type="ECO:0008006" key="3">
    <source>
        <dbReference type="Google" id="ProtNLM"/>
    </source>
</evidence>
<proteinExistence type="predicted"/>
<dbReference type="Proteomes" id="UP000823775">
    <property type="component" value="Unassembled WGS sequence"/>
</dbReference>
<evidence type="ECO:0000313" key="1">
    <source>
        <dbReference type="EMBL" id="MCD9646327.1"/>
    </source>
</evidence>
<protein>
    <recommendedName>
        <fullName evidence="3">Pentatricopeptide repeat-containing protein</fullName>
    </recommendedName>
</protein>
<dbReference type="EMBL" id="JACEIK010004753">
    <property type="protein sequence ID" value="MCD9646327.1"/>
    <property type="molecule type" value="Genomic_DNA"/>
</dbReference>